<proteinExistence type="predicted"/>
<name>A0A9N9DUJ9_9GLOM</name>
<reference evidence="2" key="1">
    <citation type="submission" date="2021-06" db="EMBL/GenBank/DDBJ databases">
        <authorList>
            <person name="Kallberg Y."/>
            <person name="Tangrot J."/>
            <person name="Rosling A."/>
        </authorList>
    </citation>
    <scope>NUCLEOTIDE SEQUENCE</scope>
    <source>
        <strain evidence="2">IN212</strain>
    </source>
</reference>
<evidence type="ECO:0000313" key="3">
    <source>
        <dbReference type="Proteomes" id="UP000789396"/>
    </source>
</evidence>
<evidence type="ECO:0000256" key="1">
    <source>
        <dbReference type="SAM" id="Coils"/>
    </source>
</evidence>
<dbReference type="EMBL" id="CAJVPZ010013542">
    <property type="protein sequence ID" value="CAG8649590.1"/>
    <property type="molecule type" value="Genomic_DNA"/>
</dbReference>
<keyword evidence="3" id="KW-1185">Reference proteome</keyword>
<keyword evidence="1" id="KW-0175">Coiled coil</keyword>
<dbReference type="OrthoDB" id="10316585at2759"/>
<comment type="caution">
    <text evidence="2">The sequence shown here is derived from an EMBL/GenBank/DDBJ whole genome shotgun (WGS) entry which is preliminary data.</text>
</comment>
<dbReference type="AlphaFoldDB" id="A0A9N9DUJ9"/>
<evidence type="ECO:0000313" key="2">
    <source>
        <dbReference type="EMBL" id="CAG8649590.1"/>
    </source>
</evidence>
<feature type="coiled-coil region" evidence="1">
    <location>
        <begin position="151"/>
        <end position="192"/>
    </location>
</feature>
<accession>A0A9N9DUJ9</accession>
<protein>
    <submittedName>
        <fullName evidence="2">6850_t:CDS:1</fullName>
    </submittedName>
</protein>
<sequence>MAQAIFDHLNYDQKAEVKHVYFQSSQAQPSLSGEQLFVYDHLFSEQLKGELDLGSFPNLKNIDFYSNIRFNILESIDISKNEKLSKIAIITYSTHSYADTFFTNNSFILLVKDIQLDKIILSYYDGSGKKIWKHLRKQTIIPYRLVEDNKVGQLEAEVANLKQSLAQKDRSIAQKDQTIAQKDRTIADLNQKIQQTPTLNQYQELNNIVLSHTDLDFNRLNQEIKKLKLKDINPYFQEQKNHFEQLISTTKSKAGDGLTAILDLLLQTNKQIIDSENGCSNSYSQGQLQGQLVTCKTLLQTKLTPEELRNLLNKQKELNELERQSAILQ</sequence>
<dbReference type="Proteomes" id="UP000789396">
    <property type="component" value="Unassembled WGS sequence"/>
</dbReference>
<organism evidence="2 3">
    <name type="scientific">Racocetra fulgida</name>
    <dbReference type="NCBI Taxonomy" id="60492"/>
    <lineage>
        <taxon>Eukaryota</taxon>
        <taxon>Fungi</taxon>
        <taxon>Fungi incertae sedis</taxon>
        <taxon>Mucoromycota</taxon>
        <taxon>Glomeromycotina</taxon>
        <taxon>Glomeromycetes</taxon>
        <taxon>Diversisporales</taxon>
        <taxon>Gigasporaceae</taxon>
        <taxon>Racocetra</taxon>
    </lineage>
</organism>
<gene>
    <name evidence="2" type="ORF">RFULGI_LOCUS8394</name>
</gene>